<proteinExistence type="predicted"/>
<protein>
    <recommendedName>
        <fullName evidence="4">Outer membrane protein beta-barrel domain-containing protein</fullName>
    </recommendedName>
</protein>
<dbReference type="SUPFAM" id="SSF56925">
    <property type="entry name" value="OMPA-like"/>
    <property type="match status" value="1"/>
</dbReference>
<keyword evidence="1" id="KW-0732">Signal</keyword>
<dbReference type="AlphaFoldDB" id="E8V4L9"/>
<dbReference type="eggNOG" id="ENOG503444A">
    <property type="taxonomic scope" value="Bacteria"/>
</dbReference>
<dbReference type="Proteomes" id="UP000006844">
    <property type="component" value="Chromosome"/>
</dbReference>
<dbReference type="InterPro" id="IPR011250">
    <property type="entry name" value="OMP/PagP_B-barrel"/>
</dbReference>
<evidence type="ECO:0000313" key="3">
    <source>
        <dbReference type="Proteomes" id="UP000006844"/>
    </source>
</evidence>
<name>E8V4L9_TERSS</name>
<organism evidence="2 3">
    <name type="scientific">Terriglobus saanensis (strain ATCC BAA-1853 / DSM 23119 / SP1PR4)</name>
    <dbReference type="NCBI Taxonomy" id="401053"/>
    <lineage>
        <taxon>Bacteria</taxon>
        <taxon>Pseudomonadati</taxon>
        <taxon>Acidobacteriota</taxon>
        <taxon>Terriglobia</taxon>
        <taxon>Terriglobales</taxon>
        <taxon>Acidobacteriaceae</taxon>
        <taxon>Terriglobus</taxon>
    </lineage>
</organism>
<dbReference type="KEGG" id="tsa:AciPR4_4095"/>
<gene>
    <name evidence="2" type="ordered locus">AciPR4_4095</name>
</gene>
<dbReference type="EMBL" id="CP002467">
    <property type="protein sequence ID" value="ADV84843.1"/>
    <property type="molecule type" value="Genomic_DNA"/>
</dbReference>
<reference evidence="2 3" key="1">
    <citation type="journal article" date="2012" name="Stand. Genomic Sci.">
        <title>Complete genome sequence of Terriglobus saanensis type strain SP1PR4(T), an Acidobacteria from tundra soil.</title>
        <authorList>
            <person name="Rawat S.R."/>
            <person name="Mannisto M.K."/>
            <person name="Starovoytov V."/>
            <person name="Goodwin L."/>
            <person name="Nolan M."/>
            <person name="Hauser L."/>
            <person name="Land M."/>
            <person name="Davenport K.W."/>
            <person name="Woyke T."/>
            <person name="Haggblom M.M."/>
        </authorList>
    </citation>
    <scope>NUCLEOTIDE SEQUENCE</scope>
    <source>
        <strain evidence="3">ATCC BAA-1853 / DSM 23119 / SP1PR4</strain>
    </source>
</reference>
<dbReference type="STRING" id="401053.AciPR4_4095"/>
<sequence>MKLRALLFSTLLVLTTAKVQAQVGLYANFTAQHVGAATGQTFGSAGNLSNGIFLYGPTFGIYNDFLHAGPLHIGADIRGSILSNGDAKMNNGMAGLRASIKAPVLPIKPYVQASAGVAGFNYGRRQALTNSFTYEIDGGVDLTFLPRLDWRIVEVGGGALTSSGPGAKDGNGLFHISTGLVFRLPF</sequence>
<feature type="signal peptide" evidence="1">
    <location>
        <begin position="1"/>
        <end position="21"/>
    </location>
</feature>
<keyword evidence="3" id="KW-1185">Reference proteome</keyword>
<dbReference type="RefSeq" id="WP_013570573.1">
    <property type="nucleotide sequence ID" value="NC_014963.1"/>
</dbReference>
<accession>E8V4L9</accession>
<dbReference type="HOGENOM" id="CLU_101338_0_0_0"/>
<evidence type="ECO:0000313" key="2">
    <source>
        <dbReference type="EMBL" id="ADV84843.1"/>
    </source>
</evidence>
<dbReference type="OrthoDB" id="117386at2"/>
<evidence type="ECO:0000256" key="1">
    <source>
        <dbReference type="SAM" id="SignalP"/>
    </source>
</evidence>
<feature type="chain" id="PRO_5003232887" description="Outer membrane protein beta-barrel domain-containing protein" evidence="1">
    <location>
        <begin position="22"/>
        <end position="186"/>
    </location>
</feature>
<evidence type="ECO:0008006" key="4">
    <source>
        <dbReference type="Google" id="ProtNLM"/>
    </source>
</evidence>